<name>A0AAU7RUU1_9HYPH</name>
<evidence type="ECO:0000313" key="1">
    <source>
        <dbReference type="EMBL" id="XBT93942.1"/>
    </source>
</evidence>
<dbReference type="AlphaFoldDB" id="A0AAU7RUU1"/>
<organism evidence="1">
    <name type="scientific">Rhizobium sp. ZPR3</name>
    <dbReference type="NCBI Taxonomy" id="3158967"/>
    <lineage>
        <taxon>Bacteria</taxon>
        <taxon>Pseudomonadati</taxon>
        <taxon>Pseudomonadota</taxon>
        <taxon>Alphaproteobacteria</taxon>
        <taxon>Hyphomicrobiales</taxon>
        <taxon>Rhizobiaceae</taxon>
        <taxon>Rhizobium/Agrobacterium group</taxon>
        <taxon>Rhizobium</taxon>
    </lineage>
</organism>
<dbReference type="RefSeq" id="WP_349958060.1">
    <property type="nucleotide sequence ID" value="NZ_CP157960.1"/>
</dbReference>
<reference evidence="1" key="1">
    <citation type="submission" date="2024-06" db="EMBL/GenBank/DDBJ databases">
        <authorList>
            <person name="Li T."/>
            <person name="Gao R."/>
        </authorList>
    </citation>
    <scope>NUCLEOTIDE SEQUENCE</scope>
    <source>
        <strain evidence="1">ZPR3</strain>
    </source>
</reference>
<accession>A0AAU7RUU1</accession>
<gene>
    <name evidence="1" type="ORF">ABM479_05620</name>
</gene>
<proteinExistence type="predicted"/>
<dbReference type="EMBL" id="CP157960">
    <property type="protein sequence ID" value="XBT93942.1"/>
    <property type="molecule type" value="Genomic_DNA"/>
</dbReference>
<evidence type="ECO:0008006" key="2">
    <source>
        <dbReference type="Google" id="ProtNLM"/>
    </source>
</evidence>
<protein>
    <recommendedName>
        <fullName evidence="2">Transposase</fullName>
    </recommendedName>
</protein>
<sequence length="131" mass="15226">MEVLQAVVLTNVQLREMLTEAAKQGAVLAVDELRNQLQQSPEEATLRKLRCYLADPASISNPHDLWAHSGIICNIEPTPRGKPKSSAWFMKFQRETHLNECFSRSSPAYGRRREWSFFDIKLAWNSYYRRQ</sequence>